<sequence>MSELWIELQRISVGADAKPIGPVLLNLDHIASVEPSRDNTRIHLWSLGTVLVQPSFDEVKELIARTISHAEYIDAADLDPERVAPR</sequence>
<dbReference type="Proteomes" id="UP000284557">
    <property type="component" value="Unassembled WGS sequence"/>
</dbReference>
<accession>A0ABD7HIX1</accession>
<comment type="caution">
    <text evidence="1">The sequence shown here is derived from an EMBL/GenBank/DDBJ whole genome shotgun (WGS) entry which is preliminary data.</text>
</comment>
<protein>
    <submittedName>
        <fullName evidence="1">Uncharacterized protein</fullName>
    </submittedName>
</protein>
<gene>
    <name evidence="1" type="ORF">D2E76_23155</name>
</gene>
<evidence type="ECO:0000313" key="1">
    <source>
        <dbReference type="EMBL" id="RIT32712.1"/>
    </source>
</evidence>
<organism evidence="1 2">
    <name type="scientific">Mycobacteroides abscessus</name>
    <dbReference type="NCBI Taxonomy" id="36809"/>
    <lineage>
        <taxon>Bacteria</taxon>
        <taxon>Bacillati</taxon>
        <taxon>Actinomycetota</taxon>
        <taxon>Actinomycetes</taxon>
        <taxon>Mycobacteriales</taxon>
        <taxon>Mycobacteriaceae</taxon>
        <taxon>Mycobacteroides</taxon>
    </lineage>
</organism>
<dbReference type="RefSeq" id="WP_100520501.1">
    <property type="nucleotide sequence ID" value="NZ_QXBN01000023.1"/>
</dbReference>
<name>A0ABD7HIX1_9MYCO</name>
<dbReference type="AlphaFoldDB" id="A0ABD7HIX1"/>
<dbReference type="EMBL" id="QXBN01000023">
    <property type="protein sequence ID" value="RIT32712.1"/>
    <property type="molecule type" value="Genomic_DNA"/>
</dbReference>
<evidence type="ECO:0000313" key="2">
    <source>
        <dbReference type="Proteomes" id="UP000284557"/>
    </source>
</evidence>
<proteinExistence type="predicted"/>
<reference evidence="1 2" key="1">
    <citation type="submission" date="2018-08" db="EMBL/GenBank/DDBJ databases">
        <title>Linezolid Resistance in Mycobacterium abscessus: MIC Distribution and Comprehensive Investigation of Resistance Mechanisms.</title>
        <authorList>
            <person name="Ye M."/>
            <person name="Xu L."/>
            <person name="Zou Y."/>
            <person name="Li B."/>
            <person name="Guo Q."/>
            <person name="Zhang Y."/>
            <person name="Zhan M."/>
            <person name="Xu B."/>
            <person name="Yu F."/>
            <person name="Zhang Z."/>
            <person name="Chu H."/>
        </authorList>
    </citation>
    <scope>NUCLEOTIDE SEQUENCE [LARGE SCALE GENOMIC DNA]</scope>
    <source>
        <strain evidence="1 2">G143</strain>
    </source>
</reference>